<comment type="similarity">
    <text evidence="2">Belongs to the nucleobase:cation symporter-2 (NCS2) (TC 2.A.40) family.</text>
</comment>
<dbReference type="PANTHER" id="PTHR42810:SF2">
    <property type="entry name" value="PURINE PERMEASE C1399.01C-RELATED"/>
    <property type="match status" value="1"/>
</dbReference>
<evidence type="ECO:0000256" key="1">
    <source>
        <dbReference type="ARBA" id="ARBA00004141"/>
    </source>
</evidence>
<accession>A0A066W8P6</accession>
<feature type="transmembrane region" description="Helical" evidence="8">
    <location>
        <begin position="229"/>
        <end position="247"/>
    </location>
</feature>
<dbReference type="HOGENOM" id="CLU_017959_7_0_1"/>
<keyword evidence="5 8" id="KW-1133">Transmembrane helix</keyword>
<feature type="transmembrane region" description="Helical" evidence="8">
    <location>
        <begin position="169"/>
        <end position="188"/>
    </location>
</feature>
<keyword evidence="4 8" id="KW-0812">Transmembrane</keyword>
<evidence type="ECO:0000256" key="4">
    <source>
        <dbReference type="ARBA" id="ARBA00022692"/>
    </source>
</evidence>
<dbReference type="Pfam" id="PF00860">
    <property type="entry name" value="Xan_ur_permease"/>
    <property type="match status" value="1"/>
</dbReference>
<evidence type="ECO:0000313" key="9">
    <source>
        <dbReference type="EMBL" id="KDN47160.1"/>
    </source>
</evidence>
<dbReference type="GO" id="GO:0000324">
    <property type="term" value="C:fungal-type vacuole"/>
    <property type="evidence" value="ECO:0007669"/>
    <property type="project" value="TreeGrafter"/>
</dbReference>
<keyword evidence="6 8" id="KW-0472">Membrane</keyword>
<sequence length="556" mass="58784">MAARRKADEASELPFYGLDDELPIVLAAICGFQHCLAMLAGIITPPIILASSLSLPSAIQSYLISASLISSGLLSAIQISGIPLPFIRRQLGTGLLSVVGTSFTTITTAMSIFKGLYTDGTCPSMTSADGTVTRGACPEAYGYLLGTAAVCSLLEIFLSFLPVRIMRRLFPPAVTGVTVMLIGASLIGESGVVNWGGGSSCHGRPTSGMYTVCPAVGGPHALPWGSPQYIGLGFLSFMTIVLVEIFGSPVMRNASIVIGLLLPLAVAGPTGYMSRASIDSAPAITFLWTTTFKLKVYGPGVLAMLAVYICLMMEAIGDITATSEVSRLPVDGESFNRRLQGGVLSDGLGGLLSALFTTTPQSVFAQNNGVISITRIANRRAGYWCCFWLILLGILGKFSGAILAIPNSVLGGVTTFLFASVVVSGLKIISTVKFTRRNRFILAASLSFGFGVLLVSDFFEYLFSYSGPNKALEGFLTSITIVLSTPFLISAVVSMVLNFLLPYDVEDLVEVARRKKADVERGHLGQEQAQEQVADVERDIESLEKSAEGVAAEKGA</sequence>
<evidence type="ECO:0000256" key="2">
    <source>
        <dbReference type="ARBA" id="ARBA00008821"/>
    </source>
</evidence>
<evidence type="ECO:0000256" key="3">
    <source>
        <dbReference type="ARBA" id="ARBA00022448"/>
    </source>
</evidence>
<organism evidence="9 10">
    <name type="scientific">Tilletiaria anomala (strain ATCC 24038 / CBS 436.72 / UBC 951)</name>
    <dbReference type="NCBI Taxonomy" id="1037660"/>
    <lineage>
        <taxon>Eukaryota</taxon>
        <taxon>Fungi</taxon>
        <taxon>Dikarya</taxon>
        <taxon>Basidiomycota</taxon>
        <taxon>Ustilaginomycotina</taxon>
        <taxon>Exobasidiomycetes</taxon>
        <taxon>Georgefischeriales</taxon>
        <taxon>Tilletiariaceae</taxon>
        <taxon>Tilletiaria</taxon>
    </lineage>
</organism>
<dbReference type="PANTHER" id="PTHR42810">
    <property type="entry name" value="PURINE PERMEASE C1399.01C-RELATED"/>
    <property type="match status" value="1"/>
</dbReference>
<dbReference type="InParanoid" id="A0A066W8P6"/>
<dbReference type="NCBIfam" id="TIGR00801">
    <property type="entry name" value="ncs2"/>
    <property type="match status" value="1"/>
</dbReference>
<feature type="transmembrane region" description="Helical" evidence="8">
    <location>
        <begin position="94"/>
        <end position="117"/>
    </location>
</feature>
<gene>
    <name evidence="9" type="ORF">K437DRAFT_223200</name>
</gene>
<feature type="transmembrane region" description="Helical" evidence="8">
    <location>
        <begin position="296"/>
        <end position="317"/>
    </location>
</feature>
<evidence type="ECO:0000256" key="5">
    <source>
        <dbReference type="ARBA" id="ARBA00022989"/>
    </source>
</evidence>
<keyword evidence="3" id="KW-0813">Transport</keyword>
<evidence type="ECO:0000256" key="7">
    <source>
        <dbReference type="SAM" id="Coils"/>
    </source>
</evidence>
<dbReference type="OrthoDB" id="1641903at2759"/>
<dbReference type="FunCoup" id="A0A066W8P6">
    <property type="interactions" value="70"/>
</dbReference>
<reference evidence="9 10" key="1">
    <citation type="submission" date="2014-05" db="EMBL/GenBank/DDBJ databases">
        <title>Draft genome sequence of a rare smut relative, Tilletiaria anomala UBC 951.</title>
        <authorList>
            <consortium name="DOE Joint Genome Institute"/>
            <person name="Toome M."/>
            <person name="Kuo A."/>
            <person name="Henrissat B."/>
            <person name="Lipzen A."/>
            <person name="Tritt A."/>
            <person name="Yoshinaga Y."/>
            <person name="Zane M."/>
            <person name="Barry K."/>
            <person name="Grigoriev I.V."/>
            <person name="Spatafora J.W."/>
            <person name="Aimea M.C."/>
        </authorList>
    </citation>
    <scope>NUCLEOTIDE SEQUENCE [LARGE SCALE GENOMIC DNA]</scope>
    <source>
        <strain evidence="9 10">UBC 951</strain>
    </source>
</reference>
<dbReference type="InterPro" id="IPR006042">
    <property type="entry name" value="Xan_ur_permease"/>
</dbReference>
<keyword evidence="7" id="KW-0175">Coiled coil</keyword>
<proteinExistence type="inferred from homology"/>
<feature type="transmembrane region" description="Helical" evidence="8">
    <location>
        <begin position="21"/>
        <end position="43"/>
    </location>
</feature>
<feature type="transmembrane region" description="Helical" evidence="8">
    <location>
        <begin position="140"/>
        <end position="162"/>
    </location>
</feature>
<comment type="caution">
    <text evidence="9">The sequence shown here is derived from an EMBL/GenBank/DDBJ whole genome shotgun (WGS) entry which is preliminary data.</text>
</comment>
<dbReference type="Proteomes" id="UP000027361">
    <property type="component" value="Unassembled WGS sequence"/>
</dbReference>
<protein>
    <submittedName>
        <fullName evidence="9">Xanthine/uracil permease</fullName>
    </submittedName>
</protein>
<dbReference type="AlphaFoldDB" id="A0A066W8P6"/>
<name>A0A066W8P6_TILAU</name>
<keyword evidence="10" id="KW-1185">Reference proteome</keyword>
<evidence type="ECO:0000256" key="6">
    <source>
        <dbReference type="ARBA" id="ARBA00023136"/>
    </source>
</evidence>
<feature type="transmembrane region" description="Helical" evidence="8">
    <location>
        <begin position="441"/>
        <end position="463"/>
    </location>
</feature>
<dbReference type="STRING" id="1037660.A0A066W8P6"/>
<feature type="transmembrane region" description="Helical" evidence="8">
    <location>
        <begin position="381"/>
        <end position="403"/>
    </location>
</feature>
<feature type="transmembrane region" description="Helical" evidence="8">
    <location>
        <begin position="254"/>
        <end position="272"/>
    </location>
</feature>
<dbReference type="InterPro" id="IPR006043">
    <property type="entry name" value="NCS2"/>
</dbReference>
<feature type="transmembrane region" description="Helical" evidence="8">
    <location>
        <begin position="409"/>
        <end position="429"/>
    </location>
</feature>
<feature type="transmembrane region" description="Helical" evidence="8">
    <location>
        <begin position="475"/>
        <end position="501"/>
    </location>
</feature>
<dbReference type="OMA" id="MVVSMTE"/>
<comment type="subcellular location">
    <subcellularLocation>
        <location evidence="1">Membrane</location>
        <topology evidence="1">Multi-pass membrane protein</topology>
    </subcellularLocation>
</comment>
<dbReference type="EMBL" id="JMSN01000031">
    <property type="protein sequence ID" value="KDN47160.1"/>
    <property type="molecule type" value="Genomic_DNA"/>
</dbReference>
<evidence type="ECO:0000313" key="10">
    <source>
        <dbReference type="Proteomes" id="UP000027361"/>
    </source>
</evidence>
<dbReference type="PROSITE" id="PS01116">
    <property type="entry name" value="XANTH_URACIL_PERMASE"/>
    <property type="match status" value="1"/>
</dbReference>
<dbReference type="GeneID" id="25262410"/>
<feature type="coiled-coil region" evidence="7">
    <location>
        <begin position="526"/>
        <end position="553"/>
    </location>
</feature>
<dbReference type="GO" id="GO:0042907">
    <property type="term" value="F:xanthine transmembrane transporter activity"/>
    <property type="evidence" value="ECO:0007669"/>
    <property type="project" value="TreeGrafter"/>
</dbReference>
<dbReference type="RefSeq" id="XP_013243781.1">
    <property type="nucleotide sequence ID" value="XM_013388327.1"/>
</dbReference>
<dbReference type="GO" id="GO:0005886">
    <property type="term" value="C:plasma membrane"/>
    <property type="evidence" value="ECO:0007669"/>
    <property type="project" value="TreeGrafter"/>
</dbReference>
<feature type="transmembrane region" description="Helical" evidence="8">
    <location>
        <begin position="63"/>
        <end position="87"/>
    </location>
</feature>
<evidence type="ECO:0000256" key="8">
    <source>
        <dbReference type="SAM" id="Phobius"/>
    </source>
</evidence>